<organism evidence="2 3">
    <name type="scientific">Marinobacter persicus</name>
    <dbReference type="NCBI Taxonomy" id="930118"/>
    <lineage>
        <taxon>Bacteria</taxon>
        <taxon>Pseudomonadati</taxon>
        <taxon>Pseudomonadota</taxon>
        <taxon>Gammaproteobacteria</taxon>
        <taxon>Pseudomonadales</taxon>
        <taxon>Marinobacteraceae</taxon>
        <taxon>Marinobacter</taxon>
    </lineage>
</organism>
<dbReference type="Proteomes" id="UP000199445">
    <property type="component" value="Unassembled WGS sequence"/>
</dbReference>
<accession>A0A1I3U0V6</accession>
<feature type="compositionally biased region" description="Basic and acidic residues" evidence="1">
    <location>
        <begin position="428"/>
        <end position="475"/>
    </location>
</feature>
<dbReference type="RefSeq" id="WP_244888381.1">
    <property type="nucleotide sequence ID" value="NZ_BMYN01000004.1"/>
</dbReference>
<name>A0A1I3U0V6_9GAMM</name>
<feature type="region of interest" description="Disordered" evidence="1">
    <location>
        <begin position="424"/>
        <end position="481"/>
    </location>
</feature>
<protein>
    <recommendedName>
        <fullName evidence="4">DUF1631 family protein</fullName>
    </recommendedName>
</protein>
<evidence type="ECO:0000313" key="2">
    <source>
        <dbReference type="EMBL" id="SFJ75407.1"/>
    </source>
</evidence>
<reference evidence="2 3" key="1">
    <citation type="submission" date="2016-10" db="EMBL/GenBank/DDBJ databases">
        <authorList>
            <person name="de Groot N.N."/>
        </authorList>
    </citation>
    <scope>NUCLEOTIDE SEQUENCE [LARGE SCALE GENOMIC DNA]</scope>
    <source>
        <strain evidence="2 3">IBRC-M 10445</strain>
    </source>
</reference>
<evidence type="ECO:0000313" key="3">
    <source>
        <dbReference type="Proteomes" id="UP000199445"/>
    </source>
</evidence>
<dbReference type="AlphaFoldDB" id="A0A1I3U0V6"/>
<evidence type="ECO:0008006" key="4">
    <source>
        <dbReference type="Google" id="ProtNLM"/>
    </source>
</evidence>
<evidence type="ECO:0000256" key="1">
    <source>
        <dbReference type="SAM" id="MobiDB-lite"/>
    </source>
</evidence>
<dbReference type="InterPro" id="IPR012434">
    <property type="entry name" value="DUF1631"/>
</dbReference>
<proteinExistence type="predicted"/>
<gene>
    <name evidence="2" type="ORF">SAMN05216429_105203</name>
</gene>
<keyword evidence="3" id="KW-1185">Reference proteome</keyword>
<dbReference type="EMBL" id="FOSC01000005">
    <property type="protein sequence ID" value="SFJ75407.1"/>
    <property type="molecule type" value="Genomic_DNA"/>
</dbReference>
<dbReference type="Pfam" id="PF07793">
    <property type="entry name" value="DUF1631"/>
    <property type="match status" value="2"/>
</dbReference>
<sequence length="577" mass="65483">MPDLPYPAGKVPPEAEPEWHSLLLSCWTEQRDERVTDVLGSVNVIWTTRQVNAAYLSDRIMDLFLKSSGLHATLVGRIARLRFWLAWRLDVAESAAFTPVLLDWLDHLQEWRGWSDTGGRSARALLDQLDAMKHAVADSFLHQTAEPVDQFCEHWLIDSEKRMGQVSRLRERLLETEQGAARQRLADQVARALIGRALAGRHLPVSISRFVLDHWYNVLKQSVWLEGTEGELHRHANKLMEWLVWAGDPELSKNDRSRLYHVGEQIEERIRDVWARALGSEPPSGIVEPVQAEIVARVRGDEPVLEPALPENGGFTWDASWLSMAPVDPASAKPFTQHWYVEGEGAREQRRFFFALLEPTNEILWTNGVGARLGLQFWHSFARSLEQGTLKALPEPTPFGEVLEESVLVLARVCSKQKKQREAAAAQARERADTLRRQKEQEEQERQQAEARRQAELAEQKANAERQRLEDEQARQAEQLRQQEQEVGKLVGSLGLGGWIAVTRDTGEEPVRLKLAVKIAASNKFVFVDRLGLNRTEYLFDELVSGIIDGSIRLLGKSAEFDDTLSRVVGRIRVGRS</sequence>